<sequence length="450" mass="51183">MTTNADDYVHETHSSANERRSSGSELDDQERNTGDFFLRGMYTSKADVVFCSDYTVKVGRAYVVKSRDYRRYRVACPNKQCEFVVNFSFGREFRPPMEFRRHTCDPIEMEHASYDARRALKPQSLSRNKVVRQFVVDNVRKASPRVLQDILCSSGLDVSYHNCADAYAIVKSKLFQSDRLQLQLILSYVHEMNKRGHRADINFDGTTRSRAVVVYQQGIQVTSEFSDHGLNMDETFMKRSSGGILLVACLRNSKNEIHIVTVAWTKRADELAKLNQKAVEGMEAVDKTKWAAAYSPCARFGTMTTKNVDSVNSALMAARREPLLDCLMTIEKYVSGKLIDFTGKMIKWGQLIDYAEKVLVGKRLARVFDGMKIFSQCSSSFNVKVKRGGQLSTEYAIDLDKAFDPCSFGYFQYMDARSVHVVASRKNTNNLSILREFIGTSWTTTVYKKA</sequence>
<feature type="compositionally biased region" description="Basic and acidic residues" evidence="1">
    <location>
        <begin position="7"/>
        <end position="22"/>
    </location>
</feature>
<proteinExistence type="predicted"/>
<dbReference type="EMBL" id="FR824197">
    <property type="protein sequence ID" value="CCA22381.1"/>
    <property type="molecule type" value="Genomic_DNA"/>
</dbReference>
<feature type="region of interest" description="Disordered" evidence="1">
    <location>
        <begin position="1"/>
        <end position="29"/>
    </location>
</feature>
<reference evidence="2" key="1">
    <citation type="journal article" date="2011" name="PLoS Biol.">
        <title>Gene gain and loss during evolution of obligate parasitism in the white rust pathogen of Arabidopsis thaliana.</title>
        <authorList>
            <person name="Kemen E."/>
            <person name="Gardiner A."/>
            <person name="Schultz-Larsen T."/>
            <person name="Kemen A.C."/>
            <person name="Balmuth A.L."/>
            <person name="Robert-Seilaniantz A."/>
            <person name="Bailey K."/>
            <person name="Holub E."/>
            <person name="Studholme D.J."/>
            <person name="Maclean D."/>
            <person name="Jones J.D."/>
        </authorList>
    </citation>
    <scope>NUCLEOTIDE SEQUENCE</scope>
</reference>
<evidence type="ECO:0000256" key="1">
    <source>
        <dbReference type="SAM" id="MobiDB-lite"/>
    </source>
</evidence>
<gene>
    <name evidence="2" type="primary">AlNc14C152G7556</name>
    <name evidence="2" type="ORF">ALNC14_085240</name>
</gene>
<dbReference type="AlphaFoldDB" id="F0WM53"/>
<protein>
    <submittedName>
        <fullName evidence="2">AlNc14C152G7556 protein</fullName>
    </submittedName>
</protein>
<organism evidence="2">
    <name type="scientific">Albugo laibachii Nc14</name>
    <dbReference type="NCBI Taxonomy" id="890382"/>
    <lineage>
        <taxon>Eukaryota</taxon>
        <taxon>Sar</taxon>
        <taxon>Stramenopiles</taxon>
        <taxon>Oomycota</taxon>
        <taxon>Peronosporomycetes</taxon>
        <taxon>Albuginales</taxon>
        <taxon>Albuginaceae</taxon>
        <taxon>Albugo</taxon>
    </lineage>
</organism>
<evidence type="ECO:0000313" key="2">
    <source>
        <dbReference type="EMBL" id="CCA22381.1"/>
    </source>
</evidence>
<dbReference type="HOGENOM" id="CLU_608922_0_0_1"/>
<name>F0WM53_9STRA</name>
<accession>F0WM53</accession>
<reference evidence="2" key="2">
    <citation type="submission" date="2011-02" db="EMBL/GenBank/DDBJ databases">
        <authorList>
            <person name="MacLean D."/>
        </authorList>
    </citation>
    <scope>NUCLEOTIDE SEQUENCE</scope>
</reference>